<evidence type="ECO:0000313" key="2">
    <source>
        <dbReference type="EMBL" id="KAJ8396086.1"/>
    </source>
</evidence>
<comment type="caution">
    <text evidence="2">The sequence shown here is derived from an EMBL/GenBank/DDBJ whole genome shotgun (WGS) entry which is preliminary data.</text>
</comment>
<name>A0AAD7WGC4_9TELE</name>
<protein>
    <submittedName>
        <fullName evidence="2">Uncharacterized protein</fullName>
    </submittedName>
</protein>
<dbReference type="AlphaFoldDB" id="A0AAD7WGC4"/>
<reference evidence="2" key="1">
    <citation type="journal article" date="2023" name="Science">
        <title>Genome structures resolve the early diversification of teleost fishes.</title>
        <authorList>
            <person name="Parey E."/>
            <person name="Louis A."/>
            <person name="Montfort J."/>
            <person name="Bouchez O."/>
            <person name="Roques C."/>
            <person name="Iampietro C."/>
            <person name="Lluch J."/>
            <person name="Castinel A."/>
            <person name="Donnadieu C."/>
            <person name="Desvignes T."/>
            <person name="Floi Bucao C."/>
            <person name="Jouanno E."/>
            <person name="Wen M."/>
            <person name="Mejri S."/>
            <person name="Dirks R."/>
            <person name="Jansen H."/>
            <person name="Henkel C."/>
            <person name="Chen W.J."/>
            <person name="Zahm M."/>
            <person name="Cabau C."/>
            <person name="Klopp C."/>
            <person name="Thompson A.W."/>
            <person name="Robinson-Rechavi M."/>
            <person name="Braasch I."/>
            <person name="Lecointre G."/>
            <person name="Bobe J."/>
            <person name="Postlethwait J.H."/>
            <person name="Berthelot C."/>
            <person name="Roest Crollius H."/>
            <person name="Guiguen Y."/>
        </authorList>
    </citation>
    <scope>NUCLEOTIDE SEQUENCE</scope>
    <source>
        <strain evidence="2">NC1722</strain>
    </source>
</reference>
<feature type="region of interest" description="Disordered" evidence="1">
    <location>
        <begin position="1"/>
        <end position="28"/>
    </location>
</feature>
<feature type="compositionally biased region" description="Basic and acidic residues" evidence="1">
    <location>
        <begin position="1"/>
        <end position="11"/>
    </location>
</feature>
<keyword evidence="3" id="KW-1185">Reference proteome</keyword>
<accession>A0AAD7WGC4</accession>
<evidence type="ECO:0000313" key="3">
    <source>
        <dbReference type="Proteomes" id="UP001221898"/>
    </source>
</evidence>
<evidence type="ECO:0000256" key="1">
    <source>
        <dbReference type="SAM" id="MobiDB-lite"/>
    </source>
</evidence>
<dbReference type="Proteomes" id="UP001221898">
    <property type="component" value="Unassembled WGS sequence"/>
</dbReference>
<sequence>MLRSVDERNEFQSDACDSPSSRKSGGRSVLCLSRGAQSLQEPHLTHIPDRTPSLLRYKGKYAPLLRGPSQESRRMIL</sequence>
<organism evidence="2 3">
    <name type="scientific">Aldrovandia affinis</name>
    <dbReference type="NCBI Taxonomy" id="143900"/>
    <lineage>
        <taxon>Eukaryota</taxon>
        <taxon>Metazoa</taxon>
        <taxon>Chordata</taxon>
        <taxon>Craniata</taxon>
        <taxon>Vertebrata</taxon>
        <taxon>Euteleostomi</taxon>
        <taxon>Actinopterygii</taxon>
        <taxon>Neopterygii</taxon>
        <taxon>Teleostei</taxon>
        <taxon>Notacanthiformes</taxon>
        <taxon>Halosauridae</taxon>
        <taxon>Aldrovandia</taxon>
    </lineage>
</organism>
<gene>
    <name evidence="2" type="ORF">AAFF_G00021590</name>
</gene>
<dbReference type="EMBL" id="JAINUG010000109">
    <property type="protein sequence ID" value="KAJ8396086.1"/>
    <property type="molecule type" value="Genomic_DNA"/>
</dbReference>
<proteinExistence type="predicted"/>